<dbReference type="Gene3D" id="3.90.1210.10">
    <property type="entry name" value="Antifreeze-like/N-acetylneuraminic acid synthase C-terminal domain"/>
    <property type="match status" value="1"/>
</dbReference>
<dbReference type="GO" id="GO:0044780">
    <property type="term" value="P:bacterial-type flagellum assembly"/>
    <property type="evidence" value="ECO:0007669"/>
    <property type="project" value="InterPro"/>
</dbReference>
<dbReference type="AlphaFoldDB" id="A4BEK8"/>
<keyword evidence="4" id="KW-0732">Signal</keyword>
<evidence type="ECO:0000256" key="3">
    <source>
        <dbReference type="ARBA" id="ARBA00014754"/>
    </source>
</evidence>
<dbReference type="PANTHER" id="PTHR36307">
    <property type="entry name" value="FLAGELLA BASAL BODY P-RING FORMATION PROTEIN FLGA"/>
    <property type="match status" value="1"/>
</dbReference>
<evidence type="ECO:0000256" key="2">
    <source>
        <dbReference type="ARBA" id="ARBA00010474"/>
    </source>
</evidence>
<dbReference type="InterPro" id="IPR017585">
    <property type="entry name" value="SAF_FlgA"/>
</dbReference>
<dbReference type="EMBL" id="AAOE01000010">
    <property type="protein sequence ID" value="EAR09435.1"/>
    <property type="molecule type" value="Genomic_DNA"/>
</dbReference>
<name>A4BEK8_9GAMM</name>
<dbReference type="InterPro" id="IPR039246">
    <property type="entry name" value="Flagellar_FlgA"/>
</dbReference>
<gene>
    <name evidence="8" type="ORF">MED297_02407</name>
</gene>
<dbReference type="RefSeq" id="WP_008047066.1">
    <property type="nucleotide sequence ID" value="NZ_CH724153.1"/>
</dbReference>
<evidence type="ECO:0000256" key="6">
    <source>
        <dbReference type="ARBA" id="ARBA00025643"/>
    </source>
</evidence>
<organism evidence="8 9">
    <name type="scientific">Reinekea blandensis MED297</name>
    <dbReference type="NCBI Taxonomy" id="314283"/>
    <lineage>
        <taxon>Bacteria</taxon>
        <taxon>Pseudomonadati</taxon>
        <taxon>Pseudomonadota</taxon>
        <taxon>Gammaproteobacteria</taxon>
        <taxon>Oceanospirillales</taxon>
        <taxon>Saccharospirillaceae</taxon>
        <taxon>Reinekea</taxon>
    </lineage>
</organism>
<dbReference type="InterPro" id="IPR013974">
    <property type="entry name" value="SAF"/>
</dbReference>
<accession>A4BEK8</accession>
<evidence type="ECO:0000259" key="7">
    <source>
        <dbReference type="SMART" id="SM00858"/>
    </source>
</evidence>
<keyword evidence="9" id="KW-1185">Reference proteome</keyword>
<comment type="function">
    <text evidence="6">Involved in the assembly process of the P-ring formation. It may associate with FlgF on the rod constituting a structure essential for the P-ring assembly or may act as a modulator protein for the P-ring assembly.</text>
</comment>
<keyword evidence="5" id="KW-0574">Periplasm</keyword>
<dbReference type="Pfam" id="PF13144">
    <property type="entry name" value="ChapFlgA"/>
    <property type="match status" value="1"/>
</dbReference>
<evidence type="ECO:0000256" key="4">
    <source>
        <dbReference type="ARBA" id="ARBA00022729"/>
    </source>
</evidence>
<dbReference type="NCBIfam" id="TIGR03170">
    <property type="entry name" value="flgA_cterm"/>
    <property type="match status" value="1"/>
</dbReference>
<dbReference type="CDD" id="cd11614">
    <property type="entry name" value="SAF_CpaB_FlgA_like"/>
    <property type="match status" value="1"/>
</dbReference>
<comment type="caution">
    <text evidence="8">The sequence shown here is derived from an EMBL/GenBank/DDBJ whole genome shotgun (WGS) entry which is preliminary data.</text>
</comment>
<dbReference type="Gene3D" id="2.30.30.760">
    <property type="match status" value="1"/>
</dbReference>
<dbReference type="PANTHER" id="PTHR36307:SF1">
    <property type="entry name" value="FLAGELLA BASAL BODY P-RING FORMATION PROTEIN FLGA"/>
    <property type="match status" value="1"/>
</dbReference>
<dbReference type="SMART" id="SM00858">
    <property type="entry name" value="SAF"/>
    <property type="match status" value="1"/>
</dbReference>
<dbReference type="HOGENOM" id="CLU_070510_4_0_6"/>
<keyword evidence="8" id="KW-0966">Cell projection</keyword>
<reference evidence="8 9" key="1">
    <citation type="submission" date="2006-02" db="EMBL/GenBank/DDBJ databases">
        <authorList>
            <person name="Pinhassi J."/>
            <person name="Pedros-Alio C."/>
            <person name="Ferriera S."/>
            <person name="Johnson J."/>
            <person name="Kravitz S."/>
            <person name="Halpern A."/>
            <person name="Remington K."/>
            <person name="Beeson K."/>
            <person name="Tran B."/>
            <person name="Rogers Y.-H."/>
            <person name="Friedman R."/>
            <person name="Venter J.C."/>
        </authorList>
    </citation>
    <scope>NUCLEOTIDE SEQUENCE [LARGE SCALE GENOMIC DNA]</scope>
    <source>
        <strain evidence="8 9">MED297</strain>
    </source>
</reference>
<evidence type="ECO:0000256" key="5">
    <source>
        <dbReference type="ARBA" id="ARBA00022764"/>
    </source>
</evidence>
<keyword evidence="8" id="KW-0282">Flagellum</keyword>
<evidence type="ECO:0000313" key="8">
    <source>
        <dbReference type="EMBL" id="EAR09435.1"/>
    </source>
</evidence>
<dbReference type="Proteomes" id="UP000005953">
    <property type="component" value="Unassembled WGS sequence"/>
</dbReference>
<feature type="domain" description="SAF" evidence="7">
    <location>
        <begin position="140"/>
        <end position="202"/>
    </location>
</feature>
<comment type="similarity">
    <text evidence="2">Belongs to the FlgA family.</text>
</comment>
<keyword evidence="8" id="KW-0969">Cilium</keyword>
<dbReference type="GO" id="GO:0042597">
    <property type="term" value="C:periplasmic space"/>
    <property type="evidence" value="ECO:0007669"/>
    <property type="project" value="UniProtKB-SubCell"/>
</dbReference>
<evidence type="ECO:0000256" key="1">
    <source>
        <dbReference type="ARBA" id="ARBA00004418"/>
    </source>
</evidence>
<protein>
    <recommendedName>
        <fullName evidence="3">Flagella basal body P-ring formation protein FlgA</fullName>
    </recommendedName>
</protein>
<proteinExistence type="inferred from homology"/>
<dbReference type="STRING" id="314283.MED297_02407"/>
<comment type="subcellular location">
    <subcellularLocation>
        <location evidence="1">Periplasm</location>
    </subcellularLocation>
</comment>
<evidence type="ECO:0000313" key="9">
    <source>
        <dbReference type="Proteomes" id="UP000005953"/>
    </source>
</evidence>
<dbReference type="OrthoDB" id="1669037at2"/>
<sequence length="268" mass="29625">MRHKHSRQIRLDNRNATLFYSLSADRAGFLPGLIKKTGAALSAVAFLISAPGAIADSIDHMPQIHQFIASELAVHYPDVPESDRTYSMNYPEHILNQKRCETPLQFEWRGDVAAGSNTLNIRCPDPAWQAYLPIAVQIFKPVVIAARPLDRNNNVAVGQLRLQRRDIGDLRQGYFLEAAKIEGYALRRTVKAGQVITPYMVEAPSLIARGDWVTVISGRGALTVTTTGEALKDGALGEQIPVRNLSSDETVRAWVIRKGVVSTKRSDL</sequence>